<name>A0A933IC54_UNCT6</name>
<feature type="transmembrane region" description="Helical" evidence="5">
    <location>
        <begin position="209"/>
        <end position="231"/>
    </location>
</feature>
<feature type="transmembrane region" description="Helical" evidence="5">
    <location>
        <begin position="160"/>
        <end position="182"/>
    </location>
</feature>
<comment type="subcellular location">
    <subcellularLocation>
        <location evidence="1">Membrane</location>
        <topology evidence="1">Multi-pass membrane protein</topology>
    </subcellularLocation>
</comment>
<feature type="transmembrane region" description="Helical" evidence="5">
    <location>
        <begin position="84"/>
        <end position="104"/>
    </location>
</feature>
<reference evidence="6" key="1">
    <citation type="submission" date="2020-07" db="EMBL/GenBank/DDBJ databases">
        <title>Huge and variable diversity of episymbiotic CPR bacteria and DPANN archaea in groundwater ecosystems.</title>
        <authorList>
            <person name="He C.Y."/>
            <person name="Keren R."/>
            <person name="Whittaker M."/>
            <person name="Farag I.F."/>
            <person name="Doudna J."/>
            <person name="Cate J.H.D."/>
            <person name="Banfield J.F."/>
        </authorList>
    </citation>
    <scope>NUCLEOTIDE SEQUENCE</scope>
    <source>
        <strain evidence="6">NC_groundwater_1520_Pr4_B-0.1um_53_5</strain>
    </source>
</reference>
<sequence>MLKGVYGMIPKIILSALRPKQWTKNLVLFAGLIFSQNLGHPVLLLKTLVSFALFCLLSGAVYLFNDLADLKRDRLHPVKRLRPVASGALTPQFALLLALVLSLFSLIVSFYLNTLFGLMASAYFVLMLLYSFALKKMVIVDVFVIAAGFVLRAVAGAEAIAVPISDWLLICVILLALFLALAKRRQEQVLLTGEAPGHRTVLTEYPRKFLDQMISVVTAAAVVCYSLYTLSPETAAKFGNSNLKYTIPFVLYGIFRYLYLIYKKEEGQSPELALLADAWLLGDLALYVLAVWLAIYL</sequence>
<evidence type="ECO:0000313" key="7">
    <source>
        <dbReference type="Proteomes" id="UP000736328"/>
    </source>
</evidence>
<dbReference type="PANTHER" id="PTHR11048:SF5">
    <property type="entry name" value="DECAPRENYL-PHOSPHATE PHOSPHORIBOSYLTRANSFERASE"/>
    <property type="match status" value="1"/>
</dbReference>
<dbReference type="InterPro" id="IPR044878">
    <property type="entry name" value="UbiA_sf"/>
</dbReference>
<dbReference type="Proteomes" id="UP000736328">
    <property type="component" value="Unassembled WGS sequence"/>
</dbReference>
<dbReference type="InterPro" id="IPR000537">
    <property type="entry name" value="UbiA_prenyltransferase"/>
</dbReference>
<accession>A0A933IC54</accession>
<keyword evidence="4 5" id="KW-0472">Membrane</keyword>
<evidence type="ECO:0000313" key="6">
    <source>
        <dbReference type="EMBL" id="MBI4726639.1"/>
    </source>
</evidence>
<protein>
    <submittedName>
        <fullName evidence="6">Decaprenyl-phosphate phosphoribosyltransferase</fullName>
        <ecNumber evidence="6">2.4.2.45</ecNumber>
    </submittedName>
</protein>
<feature type="transmembrane region" description="Helical" evidence="5">
    <location>
        <begin position="44"/>
        <end position="64"/>
    </location>
</feature>
<keyword evidence="6" id="KW-0808">Transferase</keyword>
<dbReference type="PANTHER" id="PTHR11048">
    <property type="entry name" value="PRENYLTRANSFERASES"/>
    <property type="match status" value="1"/>
</dbReference>
<proteinExistence type="predicted"/>
<feature type="transmembrane region" description="Helical" evidence="5">
    <location>
        <begin position="274"/>
        <end position="295"/>
    </location>
</feature>
<evidence type="ECO:0000256" key="3">
    <source>
        <dbReference type="ARBA" id="ARBA00022989"/>
    </source>
</evidence>
<feature type="transmembrane region" description="Helical" evidence="5">
    <location>
        <begin position="110"/>
        <end position="130"/>
    </location>
</feature>
<dbReference type="InterPro" id="IPR039653">
    <property type="entry name" value="Prenyltransferase"/>
</dbReference>
<evidence type="ECO:0000256" key="2">
    <source>
        <dbReference type="ARBA" id="ARBA00022692"/>
    </source>
</evidence>
<dbReference type="GO" id="GO:0016757">
    <property type="term" value="F:glycosyltransferase activity"/>
    <property type="evidence" value="ECO:0007669"/>
    <property type="project" value="UniProtKB-KW"/>
</dbReference>
<dbReference type="Gene3D" id="1.10.357.140">
    <property type="entry name" value="UbiA prenyltransferase"/>
    <property type="match status" value="1"/>
</dbReference>
<evidence type="ECO:0000256" key="4">
    <source>
        <dbReference type="ARBA" id="ARBA00023136"/>
    </source>
</evidence>
<comment type="caution">
    <text evidence="6">The sequence shown here is derived from an EMBL/GenBank/DDBJ whole genome shotgun (WGS) entry which is preliminary data.</text>
</comment>
<dbReference type="NCBIfam" id="NF008977">
    <property type="entry name" value="PRK12324.1-2"/>
    <property type="match status" value="1"/>
</dbReference>
<keyword evidence="3 5" id="KW-1133">Transmembrane helix</keyword>
<dbReference type="AlphaFoldDB" id="A0A933IC54"/>
<dbReference type="Pfam" id="PF01040">
    <property type="entry name" value="UbiA"/>
    <property type="match status" value="1"/>
</dbReference>
<dbReference type="EMBL" id="JACQXR010000066">
    <property type="protein sequence ID" value="MBI4726639.1"/>
    <property type="molecule type" value="Genomic_DNA"/>
</dbReference>
<dbReference type="GO" id="GO:0005886">
    <property type="term" value="C:plasma membrane"/>
    <property type="evidence" value="ECO:0007669"/>
    <property type="project" value="TreeGrafter"/>
</dbReference>
<gene>
    <name evidence="6" type="ORF">HY768_05370</name>
</gene>
<evidence type="ECO:0000256" key="1">
    <source>
        <dbReference type="ARBA" id="ARBA00004141"/>
    </source>
</evidence>
<dbReference type="EC" id="2.4.2.45" evidence="6"/>
<organism evidence="6 7">
    <name type="scientific">candidate division TA06 bacterium</name>
    <dbReference type="NCBI Taxonomy" id="2250710"/>
    <lineage>
        <taxon>Bacteria</taxon>
        <taxon>Bacteria division TA06</taxon>
    </lineage>
</organism>
<dbReference type="GO" id="GO:0016765">
    <property type="term" value="F:transferase activity, transferring alkyl or aryl (other than methyl) groups"/>
    <property type="evidence" value="ECO:0007669"/>
    <property type="project" value="InterPro"/>
</dbReference>
<dbReference type="CDD" id="cd13963">
    <property type="entry name" value="PT_UbiA_2"/>
    <property type="match status" value="1"/>
</dbReference>
<feature type="transmembrane region" description="Helical" evidence="5">
    <location>
        <begin position="243"/>
        <end position="262"/>
    </location>
</feature>
<keyword evidence="2 5" id="KW-0812">Transmembrane</keyword>
<dbReference type="GO" id="GO:0009247">
    <property type="term" value="P:glycolipid biosynthetic process"/>
    <property type="evidence" value="ECO:0007669"/>
    <property type="project" value="TreeGrafter"/>
</dbReference>
<evidence type="ECO:0000256" key="5">
    <source>
        <dbReference type="SAM" id="Phobius"/>
    </source>
</evidence>
<feature type="transmembrane region" description="Helical" evidence="5">
    <location>
        <begin position="137"/>
        <end position="154"/>
    </location>
</feature>
<keyword evidence="6" id="KW-0328">Glycosyltransferase</keyword>